<evidence type="ECO:0000256" key="7">
    <source>
        <dbReference type="ARBA" id="ARBA00022806"/>
    </source>
</evidence>
<evidence type="ECO:0000256" key="8">
    <source>
        <dbReference type="ARBA" id="ARBA00022840"/>
    </source>
</evidence>
<dbReference type="GO" id="GO:0051607">
    <property type="term" value="P:defense response to virus"/>
    <property type="evidence" value="ECO:0007669"/>
    <property type="project" value="UniProtKB-KW"/>
</dbReference>
<dbReference type="InterPro" id="IPR011545">
    <property type="entry name" value="DEAD/DEAH_box_helicase_dom"/>
</dbReference>
<dbReference type="AlphaFoldDB" id="A0A097AUL1"/>
<dbReference type="PANTHER" id="PTHR47959">
    <property type="entry name" value="ATP-DEPENDENT RNA HELICASE RHLE-RELATED"/>
    <property type="match status" value="1"/>
</dbReference>
<dbReference type="CDD" id="cd09641">
    <property type="entry name" value="Cas3''_I"/>
    <property type="match status" value="1"/>
</dbReference>
<dbReference type="HOGENOM" id="CLU_010123_1_1_9"/>
<dbReference type="KEGG" id="tki:TKV_c23620"/>
<dbReference type="PROSITE" id="PS51192">
    <property type="entry name" value="HELICASE_ATP_BIND_1"/>
    <property type="match status" value="1"/>
</dbReference>
<reference evidence="13" key="1">
    <citation type="journal article" date="2015" name="Genome Announc.">
        <title>Whole-Genome Sequences of 80 Environmental and Clinical Isolates of Burkholderia pseudomallei.</title>
        <authorList>
            <person name="Johnson S.L."/>
            <person name="Baker A.L."/>
            <person name="Chain P.S."/>
            <person name="Currie B.J."/>
            <person name="Daligault H.E."/>
            <person name="Davenport K.W."/>
            <person name="Davis C.B."/>
            <person name="Inglis T.J."/>
            <person name="Kaestli M."/>
            <person name="Koren S."/>
            <person name="Mayo M."/>
            <person name="Merritt A.J."/>
            <person name="Price E.P."/>
            <person name="Sarovich D.S."/>
            <person name="Warner J."/>
            <person name="Rosovitz M.J."/>
        </authorList>
    </citation>
    <scope>NUCLEOTIDE SEQUENCE [LARGE SCALE GENOMIC DNA]</scope>
    <source>
        <strain evidence="13">DSM 2030</strain>
    </source>
</reference>
<keyword evidence="7" id="KW-0347">Helicase</keyword>
<dbReference type="Pfam" id="PF22590">
    <property type="entry name" value="Cas3-like_C_2"/>
    <property type="match status" value="1"/>
</dbReference>
<sequence length="822" mass="96045">MVYYAHREQKALYRLGAHLVFVALKSAEDIIKLPNGKELVFPATIAGFGHDFGKYTSYFQDYLLKEQTNPYKDHAFISAIWSTFLVGKEGLKDWDELMVFMSVLWHHRDLGNIEEYLVSPLEMEDYYEKTLDPNKARRLEIIEQQIKDLKKHAKAVSFSLNKARQWLIKMLSAKDLPVLSVLKQNCEELLNEFFDDWKNVYTSLHKKWRKFYREKRAKSGELNEYFKMVSLFSVLINNDKLHSGRVREVKRVDFPPNLVVIYKEKHFTPSGEPKIVDIRQKVFEQAAERIKNAPLEQRFFTLTAPTGSGKTLAVINAAFILRERLKEIYGTAPKIIYALPFTSIIDQTYEVMHQIFSKTVDQFSSTPSPYLLKHHHLSEIFYQDREEEDMRAFDEAMLLIESWKSEVVVTTFVQLLHTLIGNRNRMLKKFSQLNLSILIMDEVQNIPVEYWPLVIKVLKEAAEYFDLRLILMTATRPEWFGPGEAIELAGEAQDIIGYFNELSRVRLKIEGGEKSIEDAVKIFVNNYKKDKSYLVISNTIRSSIEFYEKLTMLMPEADVYYLSTNIIPLQREERIKKIKEILRRGEKPIVISTQVVEAGVDLDFDEVWRDIGPIDSVIQAAGRCNRNFKHGKGIVRLFELVNENGEIMAPSVYGAVHIHCAKQVFSERREFDEKEFPVLVEQFFEMVREKKDQSKSIGLLEAMSYCRFTKAQNDTYGVSDFQLIKNRWDLVSVYVALDDKAEEVWNFYQREVIKASNRKARWEAFYKIKKDFGRYIISVPAKVLINKVDIGKTIPYLSRDLVDEFYDPNTGFKLKEEGTWIY</sequence>
<dbReference type="GO" id="GO:0005524">
    <property type="term" value="F:ATP binding"/>
    <property type="evidence" value="ECO:0007669"/>
    <property type="project" value="UniProtKB-KW"/>
</dbReference>
<organism evidence="12 13">
    <name type="scientific">Thermoanaerobacter kivui</name>
    <name type="common">Acetogenium kivui</name>
    <dbReference type="NCBI Taxonomy" id="2325"/>
    <lineage>
        <taxon>Bacteria</taxon>
        <taxon>Bacillati</taxon>
        <taxon>Bacillota</taxon>
        <taxon>Clostridia</taxon>
        <taxon>Thermoanaerobacterales</taxon>
        <taxon>Thermoanaerobacteraceae</taxon>
        <taxon>Thermoanaerobacter</taxon>
    </lineage>
</organism>
<dbReference type="PANTHER" id="PTHR47959:SF16">
    <property type="entry name" value="CRISPR-ASSOCIATED NUCLEASE_HELICASE CAS3-RELATED"/>
    <property type="match status" value="1"/>
</dbReference>
<dbReference type="GO" id="GO:0004518">
    <property type="term" value="F:nuclease activity"/>
    <property type="evidence" value="ECO:0007669"/>
    <property type="project" value="UniProtKB-KW"/>
</dbReference>
<dbReference type="GO" id="GO:0003676">
    <property type="term" value="F:nucleic acid binding"/>
    <property type="evidence" value="ECO:0007669"/>
    <property type="project" value="InterPro"/>
</dbReference>
<evidence type="ECO:0000256" key="3">
    <source>
        <dbReference type="ARBA" id="ARBA00022722"/>
    </source>
</evidence>
<dbReference type="InterPro" id="IPR038257">
    <property type="entry name" value="CRISPR-assoc_Cas3_HD_sf"/>
</dbReference>
<keyword evidence="6" id="KW-0378">Hydrolase</keyword>
<proteinExistence type="inferred from homology"/>
<gene>
    <name evidence="12" type="primary">cas3'</name>
    <name evidence="12" type="ORF">TKV_c23620</name>
</gene>
<keyword evidence="5" id="KW-0547">Nucleotide-binding</keyword>
<dbReference type="SUPFAM" id="SSF52540">
    <property type="entry name" value="P-loop containing nucleoside triphosphate hydrolases"/>
    <property type="match status" value="1"/>
</dbReference>
<dbReference type="STRING" id="2325.TKV_c23620"/>
<keyword evidence="9" id="KW-0051">Antiviral defense</keyword>
<comment type="similarity">
    <text evidence="2">In the central section; belongs to the CRISPR-associated helicase Cas3 family.</text>
</comment>
<dbReference type="Gene3D" id="3.40.50.300">
    <property type="entry name" value="P-loop containing nucleotide triphosphate hydrolases"/>
    <property type="match status" value="2"/>
</dbReference>
<evidence type="ECO:0000256" key="9">
    <source>
        <dbReference type="ARBA" id="ARBA00023118"/>
    </source>
</evidence>
<accession>A0A097AUL1</accession>
<dbReference type="GO" id="GO:0046872">
    <property type="term" value="F:metal ion binding"/>
    <property type="evidence" value="ECO:0007669"/>
    <property type="project" value="UniProtKB-KW"/>
</dbReference>
<evidence type="ECO:0000256" key="4">
    <source>
        <dbReference type="ARBA" id="ARBA00022723"/>
    </source>
</evidence>
<evidence type="ECO:0000256" key="6">
    <source>
        <dbReference type="ARBA" id="ARBA00022801"/>
    </source>
</evidence>
<evidence type="ECO:0000313" key="13">
    <source>
        <dbReference type="Proteomes" id="UP000029669"/>
    </source>
</evidence>
<dbReference type="RefSeq" id="WP_049686050.1">
    <property type="nucleotide sequence ID" value="NZ_CP009170.1"/>
</dbReference>
<evidence type="ECO:0000259" key="10">
    <source>
        <dbReference type="PROSITE" id="PS51192"/>
    </source>
</evidence>
<dbReference type="InterPro" id="IPR054712">
    <property type="entry name" value="Cas3-like_dom"/>
</dbReference>
<dbReference type="GO" id="GO:0016787">
    <property type="term" value="F:hydrolase activity"/>
    <property type="evidence" value="ECO:0007669"/>
    <property type="project" value="UniProtKB-KW"/>
</dbReference>
<dbReference type="GO" id="GO:0003724">
    <property type="term" value="F:RNA helicase activity"/>
    <property type="evidence" value="ECO:0007669"/>
    <property type="project" value="TreeGrafter"/>
</dbReference>
<evidence type="ECO:0000259" key="11">
    <source>
        <dbReference type="PROSITE" id="PS51643"/>
    </source>
</evidence>
<dbReference type="eggNOG" id="COG1203">
    <property type="taxonomic scope" value="Bacteria"/>
</dbReference>
<dbReference type="Gene3D" id="1.10.3210.30">
    <property type="match status" value="1"/>
</dbReference>
<evidence type="ECO:0000256" key="2">
    <source>
        <dbReference type="ARBA" id="ARBA00009046"/>
    </source>
</evidence>
<dbReference type="InterPro" id="IPR006474">
    <property type="entry name" value="Helicase_Cas3_CRISPR-ass_core"/>
</dbReference>
<comment type="similarity">
    <text evidence="1">In the N-terminal section; belongs to the CRISPR-associated nuclease Cas3-HD family.</text>
</comment>
<dbReference type="SMART" id="SM00487">
    <property type="entry name" value="DEXDc"/>
    <property type="match status" value="1"/>
</dbReference>
<dbReference type="OrthoDB" id="9810236at2"/>
<dbReference type="InterPro" id="IPR014001">
    <property type="entry name" value="Helicase_ATP-bd"/>
</dbReference>
<keyword evidence="8" id="KW-0067">ATP-binding</keyword>
<dbReference type="InterPro" id="IPR050079">
    <property type="entry name" value="DEAD_box_RNA_helicase"/>
</dbReference>
<dbReference type="NCBIfam" id="TIGR01596">
    <property type="entry name" value="cas3_HD"/>
    <property type="match status" value="1"/>
</dbReference>
<dbReference type="InterPro" id="IPR006483">
    <property type="entry name" value="CRISPR-assoc_Cas3_HD"/>
</dbReference>
<dbReference type="PROSITE" id="PS51643">
    <property type="entry name" value="HD_CAS3"/>
    <property type="match status" value="1"/>
</dbReference>
<keyword evidence="3" id="KW-0540">Nuclease</keyword>
<feature type="domain" description="HD Cas3-type" evidence="11">
    <location>
        <begin position="8"/>
        <end position="241"/>
    </location>
</feature>
<evidence type="ECO:0000313" key="12">
    <source>
        <dbReference type="EMBL" id="AIS53486.1"/>
    </source>
</evidence>
<keyword evidence="4" id="KW-0479">Metal-binding</keyword>
<dbReference type="Proteomes" id="UP000029669">
    <property type="component" value="Chromosome"/>
</dbReference>
<name>A0A097AUL1_THEKI</name>
<protein>
    <submittedName>
        <fullName evidence="12">CRISPR-associated helicase Cas3</fullName>
    </submittedName>
</protein>
<keyword evidence="13" id="KW-1185">Reference proteome</keyword>
<dbReference type="InterPro" id="IPR027417">
    <property type="entry name" value="P-loop_NTPase"/>
</dbReference>
<evidence type="ECO:0000256" key="5">
    <source>
        <dbReference type="ARBA" id="ARBA00022741"/>
    </source>
</evidence>
<feature type="domain" description="Helicase ATP-binding" evidence="10">
    <location>
        <begin position="291"/>
        <end position="475"/>
    </location>
</feature>
<dbReference type="CDD" id="cd17930">
    <property type="entry name" value="DEXHc_cas3"/>
    <property type="match status" value="1"/>
</dbReference>
<dbReference type="GO" id="GO:0005829">
    <property type="term" value="C:cytosol"/>
    <property type="evidence" value="ECO:0007669"/>
    <property type="project" value="TreeGrafter"/>
</dbReference>
<dbReference type="EMBL" id="CP009170">
    <property type="protein sequence ID" value="AIS53486.1"/>
    <property type="molecule type" value="Genomic_DNA"/>
</dbReference>
<dbReference type="Pfam" id="PF00270">
    <property type="entry name" value="DEAD"/>
    <property type="match status" value="1"/>
</dbReference>
<dbReference type="NCBIfam" id="TIGR01587">
    <property type="entry name" value="cas3_core"/>
    <property type="match status" value="1"/>
</dbReference>
<evidence type="ECO:0000256" key="1">
    <source>
        <dbReference type="ARBA" id="ARBA00006847"/>
    </source>
</evidence>